<dbReference type="PANTHER" id="PTHR36837:SF5">
    <property type="entry name" value="POLY-3-HYDROXYBUTYRATE SYNTHASE"/>
    <property type="match status" value="1"/>
</dbReference>
<dbReference type="GO" id="GO:0005737">
    <property type="term" value="C:cytoplasm"/>
    <property type="evidence" value="ECO:0007669"/>
    <property type="project" value="UniProtKB-SubCell"/>
</dbReference>
<organism evidence="6 7">
    <name type="scientific">Undibacterium parvum</name>
    <dbReference type="NCBI Taxonomy" id="401471"/>
    <lineage>
        <taxon>Bacteria</taxon>
        <taxon>Pseudomonadati</taxon>
        <taxon>Pseudomonadota</taxon>
        <taxon>Betaproteobacteria</taxon>
        <taxon>Burkholderiales</taxon>
        <taxon>Oxalobacteraceae</taxon>
        <taxon>Undibacterium</taxon>
    </lineage>
</organism>
<evidence type="ECO:0000313" key="7">
    <source>
        <dbReference type="Proteomes" id="UP000275663"/>
    </source>
</evidence>
<dbReference type="KEGG" id="upv:EJN92_00205"/>
<dbReference type="GO" id="GO:0042619">
    <property type="term" value="P:poly-hydroxybutyrate biosynthetic process"/>
    <property type="evidence" value="ECO:0007669"/>
    <property type="project" value="InterPro"/>
</dbReference>
<dbReference type="InterPro" id="IPR051321">
    <property type="entry name" value="PHA/PHB_synthase"/>
</dbReference>
<keyword evidence="3" id="KW-0808">Transferase</keyword>
<dbReference type="PANTHER" id="PTHR36837">
    <property type="entry name" value="POLY(3-HYDROXYALKANOATE) POLYMERASE SUBUNIT PHAC"/>
    <property type="match status" value="1"/>
</dbReference>
<dbReference type="Pfam" id="PF07167">
    <property type="entry name" value="PhaC_N"/>
    <property type="match status" value="1"/>
</dbReference>
<dbReference type="InterPro" id="IPR010941">
    <property type="entry name" value="PhaC_N"/>
</dbReference>
<dbReference type="Proteomes" id="UP000275663">
    <property type="component" value="Chromosome"/>
</dbReference>
<evidence type="ECO:0000256" key="2">
    <source>
        <dbReference type="ARBA" id="ARBA00022490"/>
    </source>
</evidence>
<name>A0A3Q9BMQ1_9BURK</name>
<evidence type="ECO:0000313" key="6">
    <source>
        <dbReference type="EMBL" id="AZP10589.1"/>
    </source>
</evidence>
<dbReference type="OrthoDB" id="7208816at2"/>
<sequence length="572" mass="63846">MKTYDPQAMYSEWTSQLSNQNNWQEWMMPAKAFLEMPMRTMLKDLGAELDTATLSKLQSDYLQEFGGLWQNFLSSSPPVFDDKRFSSSEWHSQSTHSYTVSSYLLNARFLMSMADAVDAPEKVRQKIRFAVQQMIDAMSPANFLVSNPEAQLKLIESKGESLVKGISLMLADMQKGRISQTDESAFQIGKNVATTAGTVVFENKLFQIIQYSPLTTSVHQRPLLMVPPCINKFYILDLQPENSVVRYAIEQGHTVFLVSWANPDESMSDVTWSDYIEDGAIKAIHVVQKISKQEKINAFGFCVGGTIISTALAILGSRGENPISSLTLLTTLLDFSDTGILDVFIDEEQVAKRESSIGAGGLLPGRELASTFSSLRANDLVWNYVQKNYLKGEAPPPFDLLYWNADSTNLPGPMFCWYLRNAYLEDSLKIPNKLRVAGELLDLGKIDAPVFIYGSREDHIVPWQAAFASTFLLNPKRKNRNRFILGASGHIAGVVNPPAKKKRSYWMNAEICTESEKWMAGATEYAGSWWPEWASFLAEHAGKLIKAPTKAGSASYPPIEAAPGRYVAVRAE</sequence>
<accession>A0A3Q9BMQ1</accession>
<reference evidence="6 7" key="1">
    <citation type="journal article" date="2011" name="Int. J. Syst. Evol. Microbiol.">
        <title>Description of Undibacterium oligocarboniphilum sp. nov., isolated from purified water, and Undibacterium pigrum strain CCUG 49012 as the type strain of Undibacterium parvum sp. nov., and emended descriptions of the genus Undibacterium and the species Undibacterium pigrum.</title>
        <authorList>
            <person name="Eder W."/>
            <person name="Wanner G."/>
            <person name="Ludwig W."/>
            <person name="Busse H.J."/>
            <person name="Ziemke-Kageler F."/>
            <person name="Lang E."/>
        </authorList>
    </citation>
    <scope>NUCLEOTIDE SEQUENCE [LARGE SCALE GENOMIC DNA]</scope>
    <source>
        <strain evidence="6 7">DSM 23061</strain>
    </source>
</reference>
<dbReference type="NCBIfam" id="TIGR01838">
    <property type="entry name" value="PHA_synth_I"/>
    <property type="match status" value="1"/>
</dbReference>
<dbReference type="GO" id="GO:0016746">
    <property type="term" value="F:acyltransferase activity"/>
    <property type="evidence" value="ECO:0007669"/>
    <property type="project" value="UniProtKB-KW"/>
</dbReference>
<protein>
    <submittedName>
        <fullName evidence="6">Class I poly(R)-hydroxyalkanoic acid synthase</fullName>
    </submittedName>
</protein>
<keyword evidence="4" id="KW-0012">Acyltransferase</keyword>
<proteinExistence type="predicted"/>
<dbReference type="EMBL" id="CP034464">
    <property type="protein sequence ID" value="AZP10589.1"/>
    <property type="molecule type" value="Genomic_DNA"/>
</dbReference>
<dbReference type="AlphaFoldDB" id="A0A3Q9BMQ1"/>
<dbReference type="InterPro" id="IPR010963">
    <property type="entry name" value="PHA_synth_I"/>
</dbReference>
<keyword evidence="2" id="KW-0963">Cytoplasm</keyword>
<feature type="domain" description="Poly-beta-hydroxybutyrate polymerase N-terminal" evidence="5">
    <location>
        <begin position="81"/>
        <end position="248"/>
    </location>
</feature>
<evidence type="ECO:0000256" key="3">
    <source>
        <dbReference type="ARBA" id="ARBA00022679"/>
    </source>
</evidence>
<evidence type="ECO:0000256" key="1">
    <source>
        <dbReference type="ARBA" id="ARBA00004496"/>
    </source>
</evidence>
<dbReference type="InterPro" id="IPR029058">
    <property type="entry name" value="AB_hydrolase_fold"/>
</dbReference>
<comment type="subcellular location">
    <subcellularLocation>
        <location evidence="1">Cytoplasm</location>
    </subcellularLocation>
</comment>
<dbReference type="SUPFAM" id="SSF53474">
    <property type="entry name" value="alpha/beta-Hydrolases"/>
    <property type="match status" value="1"/>
</dbReference>
<evidence type="ECO:0000259" key="5">
    <source>
        <dbReference type="Pfam" id="PF07167"/>
    </source>
</evidence>
<dbReference type="Gene3D" id="3.40.50.1820">
    <property type="entry name" value="alpha/beta hydrolase"/>
    <property type="match status" value="1"/>
</dbReference>
<evidence type="ECO:0000256" key="4">
    <source>
        <dbReference type="ARBA" id="ARBA00023315"/>
    </source>
</evidence>
<keyword evidence="7" id="KW-1185">Reference proteome</keyword>
<gene>
    <name evidence="6" type="primary">phaC</name>
    <name evidence="6" type="ORF">EJN92_00205</name>
</gene>
<dbReference type="RefSeq" id="WP_126125988.1">
    <property type="nucleotide sequence ID" value="NZ_CP034464.1"/>
</dbReference>